<evidence type="ECO:0000313" key="1">
    <source>
        <dbReference type="EMBL" id="CAG8577127.1"/>
    </source>
</evidence>
<gene>
    <name evidence="1" type="ORF">AMORRO_LOCUS6742</name>
</gene>
<accession>A0A9N9BUN8</accession>
<sequence length="136" mass="15292">MSFGKTSTFIPFMRNYEETISCGHKKPSHAGCAAICWITSHSMSLESMDVVKCMQIAFLSFINRVTDPANKKKTEIGGGQNHIPLSCHTYKYYLNGVNIVHELLQQQILWGRSPELKAPELASKTPYIICDTMHTP</sequence>
<dbReference type="EMBL" id="CAJVPV010004647">
    <property type="protein sequence ID" value="CAG8577127.1"/>
    <property type="molecule type" value="Genomic_DNA"/>
</dbReference>
<dbReference type="Proteomes" id="UP000789342">
    <property type="component" value="Unassembled WGS sequence"/>
</dbReference>
<proteinExistence type="predicted"/>
<evidence type="ECO:0000313" key="2">
    <source>
        <dbReference type="Proteomes" id="UP000789342"/>
    </source>
</evidence>
<comment type="caution">
    <text evidence="1">The sequence shown here is derived from an EMBL/GenBank/DDBJ whole genome shotgun (WGS) entry which is preliminary data.</text>
</comment>
<organism evidence="1 2">
    <name type="scientific">Acaulospora morrowiae</name>
    <dbReference type="NCBI Taxonomy" id="94023"/>
    <lineage>
        <taxon>Eukaryota</taxon>
        <taxon>Fungi</taxon>
        <taxon>Fungi incertae sedis</taxon>
        <taxon>Mucoromycota</taxon>
        <taxon>Glomeromycotina</taxon>
        <taxon>Glomeromycetes</taxon>
        <taxon>Diversisporales</taxon>
        <taxon>Acaulosporaceae</taxon>
        <taxon>Acaulospora</taxon>
    </lineage>
</organism>
<dbReference type="AlphaFoldDB" id="A0A9N9BUN8"/>
<protein>
    <submittedName>
        <fullName evidence="1">3177_t:CDS:1</fullName>
    </submittedName>
</protein>
<reference evidence="1" key="1">
    <citation type="submission" date="2021-06" db="EMBL/GenBank/DDBJ databases">
        <authorList>
            <person name="Kallberg Y."/>
            <person name="Tangrot J."/>
            <person name="Rosling A."/>
        </authorList>
    </citation>
    <scope>NUCLEOTIDE SEQUENCE</scope>
    <source>
        <strain evidence="1">CL551</strain>
    </source>
</reference>
<feature type="non-terminal residue" evidence="1">
    <location>
        <position position="136"/>
    </location>
</feature>
<name>A0A9N9BUN8_9GLOM</name>
<keyword evidence="2" id="KW-1185">Reference proteome</keyword>